<keyword evidence="15" id="KW-1185">Reference proteome</keyword>
<dbReference type="Pfam" id="PF00800">
    <property type="entry name" value="PDT"/>
    <property type="match status" value="1"/>
</dbReference>
<evidence type="ECO:0000256" key="3">
    <source>
        <dbReference type="ARBA" id="ARBA00004741"/>
    </source>
</evidence>
<comment type="catalytic activity">
    <reaction evidence="1">
        <text>chorismate = prephenate</text>
        <dbReference type="Rhea" id="RHEA:13897"/>
        <dbReference type="ChEBI" id="CHEBI:29748"/>
        <dbReference type="ChEBI" id="CHEBI:29934"/>
        <dbReference type="EC" id="5.4.99.5"/>
    </reaction>
</comment>
<dbReference type="PROSITE" id="PS00858">
    <property type="entry name" value="PREPHENATE_DEHYDR_2"/>
    <property type="match status" value="1"/>
</dbReference>
<evidence type="ECO:0000256" key="10">
    <source>
        <dbReference type="PIRSR" id="PIRSR001500-2"/>
    </source>
</evidence>
<dbReference type="eggNOG" id="COG0077">
    <property type="taxonomic scope" value="Bacteria"/>
</dbReference>
<dbReference type="InterPro" id="IPR001086">
    <property type="entry name" value="Preph_deHydtase"/>
</dbReference>
<dbReference type="EC" id="4.2.1.51" evidence="11"/>
<evidence type="ECO:0000256" key="1">
    <source>
        <dbReference type="ARBA" id="ARBA00000824"/>
    </source>
</evidence>
<dbReference type="CDD" id="cd04905">
    <property type="entry name" value="ACT_CM-PDT"/>
    <property type="match status" value="1"/>
</dbReference>
<evidence type="ECO:0000259" key="12">
    <source>
        <dbReference type="PROSITE" id="PS51171"/>
    </source>
</evidence>
<organism evidence="14 15">
    <name type="scientific">Magnetococcus marinus (strain ATCC BAA-1437 / JCM 17883 / MC-1)</name>
    <dbReference type="NCBI Taxonomy" id="156889"/>
    <lineage>
        <taxon>Bacteria</taxon>
        <taxon>Pseudomonadati</taxon>
        <taxon>Pseudomonadota</taxon>
        <taxon>Magnetococcia</taxon>
        <taxon>Magnetococcales</taxon>
        <taxon>Magnetococcaceae</taxon>
        <taxon>Magnetococcus</taxon>
    </lineage>
</organism>
<evidence type="ECO:0000256" key="4">
    <source>
        <dbReference type="ARBA" id="ARBA00004817"/>
    </source>
</evidence>
<dbReference type="SUPFAM" id="SSF55021">
    <property type="entry name" value="ACT-like"/>
    <property type="match status" value="1"/>
</dbReference>
<evidence type="ECO:0000313" key="14">
    <source>
        <dbReference type="EMBL" id="ABK44389.1"/>
    </source>
</evidence>
<reference evidence="14 15" key="2">
    <citation type="journal article" date="2012" name="Int. J. Syst. Evol. Microbiol.">
        <title>Magnetococcus marinus gen. nov., sp. nov., a marine, magnetotactic bacterium that represents a novel lineage (Magnetococcaceae fam. nov.; Magnetococcales ord. nov.) at the base of the Alphaproteobacteria.</title>
        <authorList>
            <person name="Bazylinski D.A."/>
            <person name="Williams T.J."/>
            <person name="Lefevre C.T."/>
            <person name="Berg R.J."/>
            <person name="Zhang C.L."/>
            <person name="Bowser S.S."/>
            <person name="Dean A.J."/>
            <person name="Beveridge T.J."/>
        </authorList>
    </citation>
    <scope>NUCLEOTIDE SEQUENCE [LARGE SCALE GENOMIC DNA]</scope>
    <source>
        <strain evidence="15">ATCC BAA-1437 / JCM 17883 / MC-1</strain>
    </source>
</reference>
<evidence type="ECO:0000313" key="15">
    <source>
        <dbReference type="Proteomes" id="UP000002586"/>
    </source>
</evidence>
<keyword evidence="6 11" id="KW-0057">Aromatic amino acid biosynthesis</keyword>
<dbReference type="STRING" id="156889.Mmc1_1881"/>
<dbReference type="NCBIfam" id="NF008865">
    <property type="entry name" value="PRK11898.1"/>
    <property type="match status" value="1"/>
</dbReference>
<evidence type="ECO:0000256" key="5">
    <source>
        <dbReference type="ARBA" id="ARBA00022605"/>
    </source>
</evidence>
<reference evidence="15" key="1">
    <citation type="journal article" date="2009" name="Appl. Environ. Microbiol.">
        <title>Complete genome sequence of the chemolithoautotrophic marine magnetotactic coccus strain MC-1.</title>
        <authorList>
            <person name="Schubbe S."/>
            <person name="Williams T.J."/>
            <person name="Xie G."/>
            <person name="Kiss H.E."/>
            <person name="Brettin T.S."/>
            <person name="Martinez D."/>
            <person name="Ross C.A."/>
            <person name="Schuler D."/>
            <person name="Cox B.L."/>
            <person name="Nealson K.H."/>
            <person name="Bazylinski D.A."/>
        </authorList>
    </citation>
    <scope>NUCLEOTIDE SEQUENCE [LARGE SCALE GENOMIC DNA]</scope>
    <source>
        <strain evidence="15">ATCC BAA-1437 / JCM 17883 / MC-1</strain>
    </source>
</reference>
<dbReference type="UniPathway" id="UPA00121">
    <property type="reaction ID" value="UER00345"/>
</dbReference>
<dbReference type="GO" id="GO:0009094">
    <property type="term" value="P:L-phenylalanine biosynthetic process"/>
    <property type="evidence" value="ECO:0007669"/>
    <property type="project" value="UniProtKB-UniPathway"/>
</dbReference>
<accession>A0L8U6</accession>
<dbReference type="PROSITE" id="PS51171">
    <property type="entry name" value="PREPHENATE_DEHYDR_3"/>
    <property type="match status" value="1"/>
</dbReference>
<proteinExistence type="predicted"/>
<gene>
    <name evidence="11" type="primary">pheA</name>
    <name evidence="14" type="ordered locus">Mmc1_1881</name>
</gene>
<comment type="function">
    <text evidence="2">Catalyzes the Claisen rearrangement of chorismate to prephenate and the decarboxylation/dehydration of prephenate to phenylpyruvate.</text>
</comment>
<dbReference type="PROSITE" id="PS00857">
    <property type="entry name" value="PREPHENATE_DEHYDR_1"/>
    <property type="match status" value="1"/>
</dbReference>
<evidence type="ECO:0000256" key="7">
    <source>
        <dbReference type="ARBA" id="ARBA00023222"/>
    </source>
</evidence>
<dbReference type="GO" id="GO:0004664">
    <property type="term" value="F:prephenate dehydratase activity"/>
    <property type="evidence" value="ECO:0007669"/>
    <property type="project" value="UniProtKB-UniRule"/>
</dbReference>
<evidence type="ECO:0000256" key="11">
    <source>
        <dbReference type="RuleBase" id="RU361254"/>
    </source>
</evidence>
<evidence type="ECO:0000256" key="6">
    <source>
        <dbReference type="ARBA" id="ARBA00023141"/>
    </source>
</evidence>
<keyword evidence="7 11" id="KW-0584">Phenylalanine biosynthesis</keyword>
<dbReference type="InterPro" id="IPR045865">
    <property type="entry name" value="ACT-like_dom_sf"/>
</dbReference>
<dbReference type="InterPro" id="IPR018528">
    <property type="entry name" value="Preph_deHydtase_CS"/>
</dbReference>
<comment type="pathway">
    <text evidence="3 11">Amino-acid biosynthesis; L-phenylalanine biosynthesis; phenylpyruvate from prephenate: step 1/1.</text>
</comment>
<dbReference type="InterPro" id="IPR008242">
    <property type="entry name" value="Chor_mutase/pphenate_deHydtase"/>
</dbReference>
<dbReference type="PANTHER" id="PTHR21022">
    <property type="entry name" value="PREPHENATE DEHYDRATASE P PROTEIN"/>
    <property type="match status" value="1"/>
</dbReference>
<evidence type="ECO:0000256" key="9">
    <source>
        <dbReference type="ARBA" id="ARBA00047848"/>
    </source>
</evidence>
<evidence type="ECO:0000256" key="2">
    <source>
        <dbReference type="ARBA" id="ARBA00002364"/>
    </source>
</evidence>
<dbReference type="PIRSF" id="PIRSF001500">
    <property type="entry name" value="Chor_mut_pdt_Ppr"/>
    <property type="match status" value="1"/>
</dbReference>
<dbReference type="PANTHER" id="PTHR21022:SF19">
    <property type="entry name" value="PREPHENATE DEHYDRATASE-RELATED"/>
    <property type="match status" value="1"/>
</dbReference>
<comment type="pathway">
    <text evidence="4">Metabolic intermediate biosynthesis; prephenate biosynthesis; prephenate from chorismate: step 1/1.</text>
</comment>
<dbReference type="Gene3D" id="3.40.190.10">
    <property type="entry name" value="Periplasmic binding protein-like II"/>
    <property type="match status" value="2"/>
</dbReference>
<sequence>MSPARRQILRDRIAMSHANRVVAFQGAHGAYSEQACREKLPGYQSRPYKTFEDIFIAVEQGDAELGMLPVENSMAGVVSDSYDLLAVHNLHIIGEYYLPVRHCLMAHQGVNVERIHTVYSHPQALAQCHSFIKRHGWNRVAVYDTAGAAAALKEEHREGEAAIASALAAELYGLDLLAEQIQDSANNTTRFLIIAKDGIIPMPNVGCKISLLFEVRHIPAALYKCLGGFATNGINLTRLESRPVAGRDWSYHFYLDFQGRMDQVNVQQALEELKFYTHNMKVLGCYPESLRPESQGAL</sequence>
<feature type="domain" description="ACT" evidence="13">
    <location>
        <begin position="210"/>
        <end position="287"/>
    </location>
</feature>
<dbReference type="KEGG" id="mgm:Mmc1_1881"/>
<dbReference type="Proteomes" id="UP000002586">
    <property type="component" value="Chromosome"/>
</dbReference>
<keyword evidence="5 11" id="KW-0028">Amino-acid biosynthesis</keyword>
<dbReference type="FunFam" id="3.40.190.10:FF:000034">
    <property type="entry name" value="Chorismate mutase/prephenate dehydratase"/>
    <property type="match status" value="1"/>
</dbReference>
<dbReference type="GO" id="GO:0005737">
    <property type="term" value="C:cytoplasm"/>
    <property type="evidence" value="ECO:0007669"/>
    <property type="project" value="TreeGrafter"/>
</dbReference>
<dbReference type="EMBL" id="CP000471">
    <property type="protein sequence ID" value="ABK44389.1"/>
    <property type="molecule type" value="Genomic_DNA"/>
</dbReference>
<dbReference type="HOGENOM" id="CLU_035008_4_2_5"/>
<dbReference type="SUPFAM" id="SSF53850">
    <property type="entry name" value="Periplasmic binding protein-like II"/>
    <property type="match status" value="1"/>
</dbReference>
<dbReference type="PROSITE" id="PS51671">
    <property type="entry name" value="ACT"/>
    <property type="match status" value="1"/>
</dbReference>
<evidence type="ECO:0000259" key="13">
    <source>
        <dbReference type="PROSITE" id="PS51671"/>
    </source>
</evidence>
<dbReference type="AlphaFoldDB" id="A0L8U6"/>
<dbReference type="Gene3D" id="3.30.70.260">
    <property type="match status" value="1"/>
</dbReference>
<protein>
    <recommendedName>
        <fullName evidence="11">Prephenate dehydratase</fullName>
        <shortName evidence="11">PDT</shortName>
        <ecNumber evidence="11">4.2.1.51</ecNumber>
    </recommendedName>
</protein>
<evidence type="ECO:0000256" key="8">
    <source>
        <dbReference type="ARBA" id="ARBA00023239"/>
    </source>
</evidence>
<dbReference type="CDD" id="cd13631">
    <property type="entry name" value="PBP2_Ct-PDT_like"/>
    <property type="match status" value="1"/>
</dbReference>
<name>A0L8U6_MAGMM</name>
<feature type="site" description="Essential for prephenate dehydratase activity" evidence="10">
    <location>
        <position position="189"/>
    </location>
</feature>
<feature type="domain" description="Prephenate dehydratase" evidence="12">
    <location>
        <begin position="21"/>
        <end position="196"/>
    </location>
</feature>
<dbReference type="GO" id="GO:0004106">
    <property type="term" value="F:chorismate mutase activity"/>
    <property type="evidence" value="ECO:0007669"/>
    <property type="project" value="UniProtKB-EC"/>
</dbReference>
<comment type="catalytic activity">
    <reaction evidence="9 11">
        <text>prephenate + H(+) = 3-phenylpyruvate + CO2 + H2O</text>
        <dbReference type="Rhea" id="RHEA:21648"/>
        <dbReference type="ChEBI" id="CHEBI:15377"/>
        <dbReference type="ChEBI" id="CHEBI:15378"/>
        <dbReference type="ChEBI" id="CHEBI:16526"/>
        <dbReference type="ChEBI" id="CHEBI:18005"/>
        <dbReference type="ChEBI" id="CHEBI:29934"/>
        <dbReference type="EC" id="4.2.1.51"/>
    </reaction>
</comment>
<dbReference type="InterPro" id="IPR002912">
    <property type="entry name" value="ACT_dom"/>
</dbReference>
<keyword evidence="8 11" id="KW-0456">Lyase</keyword>